<organism evidence="5 6">
    <name type="scientific">Oceaniferula marina</name>
    <dbReference type="NCBI Taxonomy" id="2748318"/>
    <lineage>
        <taxon>Bacteria</taxon>
        <taxon>Pseudomonadati</taxon>
        <taxon>Verrucomicrobiota</taxon>
        <taxon>Verrucomicrobiia</taxon>
        <taxon>Verrucomicrobiales</taxon>
        <taxon>Verrucomicrobiaceae</taxon>
        <taxon>Oceaniferula</taxon>
    </lineage>
</organism>
<dbReference type="AlphaFoldDB" id="A0A851GMG2"/>
<dbReference type="Gene3D" id="3.30.2080.10">
    <property type="entry name" value="GH92 mannosidase domain"/>
    <property type="match status" value="1"/>
</dbReference>
<keyword evidence="2" id="KW-0732">Signal</keyword>
<evidence type="ECO:0000256" key="2">
    <source>
        <dbReference type="SAM" id="SignalP"/>
    </source>
</evidence>
<dbReference type="GO" id="GO:0005975">
    <property type="term" value="P:carbohydrate metabolic process"/>
    <property type="evidence" value="ECO:0007669"/>
    <property type="project" value="InterPro"/>
</dbReference>
<dbReference type="Pfam" id="PF07971">
    <property type="entry name" value="Glyco_hydro_92"/>
    <property type="match status" value="1"/>
</dbReference>
<evidence type="ECO:0000256" key="1">
    <source>
        <dbReference type="SAM" id="MobiDB-lite"/>
    </source>
</evidence>
<dbReference type="SUPFAM" id="SSF48208">
    <property type="entry name" value="Six-hairpin glycosidases"/>
    <property type="match status" value="1"/>
</dbReference>
<dbReference type="GO" id="GO:0000224">
    <property type="term" value="F:peptide-N4-(N-acetyl-beta-glucosaminyl)asparagine amidase activity"/>
    <property type="evidence" value="ECO:0007669"/>
    <property type="project" value="TreeGrafter"/>
</dbReference>
<dbReference type="GO" id="GO:0006516">
    <property type="term" value="P:glycoprotein catabolic process"/>
    <property type="evidence" value="ECO:0007669"/>
    <property type="project" value="TreeGrafter"/>
</dbReference>
<feature type="chain" id="PRO_5032917508" evidence="2">
    <location>
        <begin position="28"/>
        <end position="774"/>
    </location>
</feature>
<evidence type="ECO:0000313" key="5">
    <source>
        <dbReference type="EMBL" id="NWK57031.1"/>
    </source>
</evidence>
<dbReference type="PANTHER" id="PTHR12143">
    <property type="entry name" value="PEPTIDE N-GLYCANASE PNGASE -RELATED"/>
    <property type="match status" value="1"/>
</dbReference>
<feature type="domain" description="Glycosyl hydrolase family 92" evidence="3">
    <location>
        <begin position="298"/>
        <end position="752"/>
    </location>
</feature>
<protein>
    <submittedName>
        <fullName evidence="5">Glycoside hydrolase family 92 protein</fullName>
    </submittedName>
</protein>
<proteinExistence type="predicted"/>
<dbReference type="NCBIfam" id="TIGR01180">
    <property type="entry name" value="aman2_put"/>
    <property type="match status" value="1"/>
</dbReference>
<dbReference type="InterPro" id="IPR050883">
    <property type="entry name" value="PNGase"/>
</dbReference>
<feature type="signal peptide" evidence="2">
    <location>
        <begin position="1"/>
        <end position="27"/>
    </location>
</feature>
<dbReference type="Gene3D" id="1.20.1050.60">
    <property type="entry name" value="alpha-1,2-mannosidase"/>
    <property type="match status" value="1"/>
</dbReference>
<dbReference type="InterPro" id="IPR041371">
    <property type="entry name" value="GH92_N"/>
</dbReference>
<gene>
    <name evidence="5" type="ORF">HW115_15520</name>
</gene>
<dbReference type="InterPro" id="IPR008928">
    <property type="entry name" value="6-hairpin_glycosidase_sf"/>
</dbReference>
<dbReference type="GO" id="GO:0030246">
    <property type="term" value="F:carbohydrate binding"/>
    <property type="evidence" value="ECO:0007669"/>
    <property type="project" value="InterPro"/>
</dbReference>
<dbReference type="InterPro" id="IPR014718">
    <property type="entry name" value="GH-type_carb-bd"/>
</dbReference>
<dbReference type="Gene3D" id="1.20.1610.10">
    <property type="entry name" value="alpha-1,2-mannosidases domains"/>
    <property type="match status" value="1"/>
</dbReference>
<feature type="domain" description="Glycosyl hydrolase family 92 N-terminal" evidence="4">
    <location>
        <begin position="35"/>
        <end position="292"/>
    </location>
</feature>
<evidence type="ECO:0000259" key="3">
    <source>
        <dbReference type="Pfam" id="PF07971"/>
    </source>
</evidence>
<dbReference type="Gene3D" id="2.70.98.10">
    <property type="match status" value="1"/>
</dbReference>
<dbReference type="InterPro" id="IPR012939">
    <property type="entry name" value="Glyco_hydro_92"/>
</dbReference>
<reference evidence="5 6" key="1">
    <citation type="submission" date="2020-07" db="EMBL/GenBank/DDBJ databases">
        <title>Roseicoccus Jingziensis gen. nov., sp. nov., isolated from coastal seawater.</title>
        <authorList>
            <person name="Feng X."/>
        </authorList>
    </citation>
    <scope>NUCLEOTIDE SEQUENCE [LARGE SCALE GENOMIC DNA]</scope>
    <source>
        <strain evidence="5 6">N1E253</strain>
    </source>
</reference>
<dbReference type="InterPro" id="IPR005887">
    <property type="entry name" value="GH92_a_mannosidase_put"/>
</dbReference>
<dbReference type="Pfam" id="PF17678">
    <property type="entry name" value="Glyco_hydro_92N"/>
    <property type="match status" value="1"/>
</dbReference>
<dbReference type="GO" id="GO:0005829">
    <property type="term" value="C:cytosol"/>
    <property type="evidence" value="ECO:0007669"/>
    <property type="project" value="TreeGrafter"/>
</dbReference>
<accession>A0A851GMG2</accession>
<dbReference type="FunFam" id="3.30.2080.10:FF:000001">
    <property type="entry name" value="Alpha-1,2-mannosidase subfamily"/>
    <property type="match status" value="1"/>
</dbReference>
<comment type="caution">
    <text evidence="5">The sequence shown here is derived from an EMBL/GenBank/DDBJ whole genome shotgun (WGS) entry which is preliminary data.</text>
</comment>
<feature type="region of interest" description="Disordered" evidence="1">
    <location>
        <begin position="745"/>
        <end position="774"/>
    </location>
</feature>
<dbReference type="EMBL" id="JACBAZ010000007">
    <property type="protein sequence ID" value="NWK57031.1"/>
    <property type="molecule type" value="Genomic_DNA"/>
</dbReference>
<dbReference type="Proteomes" id="UP000557872">
    <property type="component" value="Unassembled WGS sequence"/>
</dbReference>
<keyword evidence="5" id="KW-0378">Hydrolase</keyword>
<evidence type="ECO:0000313" key="6">
    <source>
        <dbReference type="Proteomes" id="UP000557872"/>
    </source>
</evidence>
<keyword evidence="6" id="KW-1185">Reference proteome</keyword>
<evidence type="ECO:0000259" key="4">
    <source>
        <dbReference type="Pfam" id="PF17678"/>
    </source>
</evidence>
<sequence length="774" mass="87000">MKHIKLPTLLLCTAVAAISILPVDCYAAGKQLVDYIDPMIGCYTKKEKGSHGLGKTFPGPCTPFGLVQLSPDTITGGDHGSGYSTHHTSIEGFSFTHMSGIGWYGDLGNFQVMPTTGERQWMRTGKWPDMRHPAKSKYSHDEEIAKAGYYSVNLKRYGIRTELTAAPRAGMIRFTYPEAQTSRIQIDLARRIGMKEVRKHHSTQHVEVVDERTIQGYMQCSNKDGGWGKGKGLVNYTVHFYAQFSKPITQFGVWEWDKVMPGTRKHTGKNSGFYLEFPTSKGEQVLMKVGISFTSVEGAKANLQHDIPGWDFETVRQQARALWSNAIDGVAIEGGTEDEKTVFATCLYHSFIDPRGVSDVDGSYIGADKQVHRVDKFTYRTLFSGWDVFRSQFPFLTIVRPDIVNDQVNSLIQLAELSGKGYLPRWEMLNAYSGCMVGDPAVTVIAEAYQKGIRDYDLERAYEACRKTVFTSGNGSGRQEFNEYGYVPNCISRTLELTYANYSLAVMAEGLGKTEDAKALYQSAMNYRKVYDSSVGNMRAKKADGSWHQWQGLLKGTGCVESNPYQQGWYVPHDVQGLINLMGGTEKFLDHLIPFFDKSEGQFTGWNHYYNHANEPVHHVAYMFPYGDRPWLTQKWVRTIMKNAYFADVKGLCGNEDVGQMSAWYLLSAMGFHPVDPVSGIYIVGSPLFDKITVRLNPKYHRGKELVILAHNNSAKNMYVQSLSLNGKAINRAWLTHEEITSGGRLEFTMGPKPNQSWASQKEKRPPSLSSQQR</sequence>
<name>A0A851GMG2_9BACT</name>
<dbReference type="RefSeq" id="WP_178933861.1">
    <property type="nucleotide sequence ID" value="NZ_JACBAZ010000007.1"/>
</dbReference>
<dbReference type="PANTHER" id="PTHR12143:SF39">
    <property type="entry name" value="SECRETED PROTEIN"/>
    <property type="match status" value="1"/>
</dbReference>